<dbReference type="AlphaFoldDB" id="A0A2M6UYB1"/>
<sequence>MPMFPFALKDDRVQWEGIILQRMMKKLKSFLEEGIKVVALGKFVEISNSYEGPLLLMSLKQ</sequence>
<evidence type="ECO:0000313" key="1">
    <source>
        <dbReference type="EMBL" id="PIT71168.1"/>
    </source>
</evidence>
<organism evidence="1 2">
    <name type="scientific">Bartonella tribocorum</name>
    <dbReference type="NCBI Taxonomy" id="85701"/>
    <lineage>
        <taxon>Bacteria</taxon>
        <taxon>Pseudomonadati</taxon>
        <taxon>Pseudomonadota</taxon>
        <taxon>Alphaproteobacteria</taxon>
        <taxon>Hyphomicrobiales</taxon>
        <taxon>Bartonellaceae</taxon>
        <taxon>Bartonella</taxon>
    </lineage>
</organism>
<protein>
    <submittedName>
        <fullName evidence="1">Uncharacterized protein</fullName>
    </submittedName>
</protein>
<dbReference type="EMBL" id="NJPP01000001">
    <property type="protein sequence ID" value="PIT71168.1"/>
    <property type="molecule type" value="Genomic_DNA"/>
</dbReference>
<comment type="caution">
    <text evidence="1">The sequence shown here is derived from an EMBL/GenBank/DDBJ whole genome shotgun (WGS) entry which is preliminary data.</text>
</comment>
<evidence type="ECO:0000313" key="2">
    <source>
        <dbReference type="Proteomes" id="UP000230791"/>
    </source>
</evidence>
<name>A0A2M6UYB1_9HYPH</name>
<proteinExistence type="predicted"/>
<gene>
    <name evidence="1" type="ORF">CEV08_00960</name>
</gene>
<accession>A0A2M6UYB1</accession>
<dbReference type="Proteomes" id="UP000230791">
    <property type="component" value="Unassembled WGS sequence"/>
</dbReference>
<reference evidence="1 2" key="1">
    <citation type="submission" date="2017-06" db="EMBL/GenBank/DDBJ databases">
        <title>Draft genome of Bartonella tribocorum C635.</title>
        <authorList>
            <person name="Hadjadj L."/>
            <person name="Jiyipong T."/>
            <person name="Diene S.M."/>
            <person name="Morand S."/>
            <person name="Rolain J.-M."/>
        </authorList>
    </citation>
    <scope>NUCLEOTIDE SEQUENCE [LARGE SCALE GENOMIC DNA]</scope>
    <source>
        <strain evidence="1 2">C635</strain>
    </source>
</reference>